<reference evidence="2" key="2">
    <citation type="journal article" date="2019" name="IMA Fungus">
        <title>Genome sequencing and comparison of five Tilletia species to identify candidate genes for the detection of regulated species infecting wheat.</title>
        <authorList>
            <person name="Nguyen H.D.T."/>
            <person name="Sultana T."/>
            <person name="Kesanakurti P."/>
            <person name="Hambleton S."/>
        </authorList>
    </citation>
    <scope>NUCLEOTIDE SEQUENCE</scope>
    <source>
        <strain evidence="2">DAOMC 236426</strain>
    </source>
</reference>
<feature type="compositionally biased region" description="Low complexity" evidence="1">
    <location>
        <begin position="341"/>
        <end position="352"/>
    </location>
</feature>
<feature type="compositionally biased region" description="Low complexity" evidence="1">
    <location>
        <begin position="412"/>
        <end position="446"/>
    </location>
</feature>
<dbReference type="PANTHER" id="PTHR33050:SF7">
    <property type="entry name" value="RIBONUCLEASE H"/>
    <property type="match status" value="1"/>
</dbReference>
<dbReference type="AlphaFoldDB" id="A0A8X7SVQ9"/>
<reference evidence="2" key="1">
    <citation type="submission" date="2016-04" db="EMBL/GenBank/DDBJ databases">
        <authorList>
            <person name="Nguyen H.D."/>
            <person name="Samba Siva P."/>
            <person name="Cullis J."/>
            <person name="Levesque C.A."/>
            <person name="Hambleton S."/>
        </authorList>
    </citation>
    <scope>NUCLEOTIDE SEQUENCE</scope>
    <source>
        <strain evidence="2">DAOMC 236426</strain>
    </source>
</reference>
<evidence type="ECO:0000313" key="3">
    <source>
        <dbReference type="Proteomes" id="UP000077684"/>
    </source>
</evidence>
<keyword evidence="3" id="KW-1185">Reference proteome</keyword>
<feature type="compositionally biased region" description="Polar residues" evidence="1">
    <location>
        <begin position="1"/>
        <end position="11"/>
    </location>
</feature>
<feature type="compositionally biased region" description="Basic and acidic residues" evidence="1">
    <location>
        <begin position="85"/>
        <end position="94"/>
    </location>
</feature>
<dbReference type="InterPro" id="IPR043502">
    <property type="entry name" value="DNA/RNA_pol_sf"/>
</dbReference>
<gene>
    <name evidence="2" type="ORF">A4X06_0g5578</name>
</gene>
<feature type="region of interest" description="Disordered" evidence="1">
    <location>
        <begin position="379"/>
        <end position="451"/>
    </location>
</feature>
<evidence type="ECO:0000256" key="1">
    <source>
        <dbReference type="SAM" id="MobiDB-lite"/>
    </source>
</evidence>
<dbReference type="Proteomes" id="UP000077684">
    <property type="component" value="Unassembled WGS sequence"/>
</dbReference>
<dbReference type="PANTHER" id="PTHR33050">
    <property type="entry name" value="REVERSE TRANSCRIPTASE DOMAIN-CONTAINING PROTEIN"/>
    <property type="match status" value="1"/>
</dbReference>
<feature type="region of interest" description="Disordered" evidence="1">
    <location>
        <begin position="78"/>
        <end position="148"/>
    </location>
</feature>
<comment type="caution">
    <text evidence="2">The sequence shown here is derived from an EMBL/GenBank/DDBJ whole genome shotgun (WGS) entry which is preliminary data.</text>
</comment>
<name>A0A8X7SVQ9_9BASI</name>
<dbReference type="SUPFAM" id="SSF56672">
    <property type="entry name" value="DNA/RNA polymerases"/>
    <property type="match status" value="1"/>
</dbReference>
<dbReference type="InterPro" id="IPR052055">
    <property type="entry name" value="Hepadnavirus_pol/RT"/>
</dbReference>
<accession>A0A8X7SVQ9</accession>
<feature type="region of interest" description="Disordered" evidence="1">
    <location>
        <begin position="338"/>
        <end position="366"/>
    </location>
</feature>
<dbReference type="EMBL" id="LWDE02000705">
    <property type="protein sequence ID" value="KAE8245577.1"/>
    <property type="molecule type" value="Genomic_DNA"/>
</dbReference>
<evidence type="ECO:0008006" key="4">
    <source>
        <dbReference type="Google" id="ProtNLM"/>
    </source>
</evidence>
<organism evidence="2 3">
    <name type="scientific">Tilletia controversa</name>
    <name type="common">dwarf bunt fungus</name>
    <dbReference type="NCBI Taxonomy" id="13291"/>
    <lineage>
        <taxon>Eukaryota</taxon>
        <taxon>Fungi</taxon>
        <taxon>Dikarya</taxon>
        <taxon>Basidiomycota</taxon>
        <taxon>Ustilaginomycotina</taxon>
        <taxon>Exobasidiomycetes</taxon>
        <taxon>Tilletiales</taxon>
        <taxon>Tilletiaceae</taxon>
        <taxon>Tilletia</taxon>
    </lineage>
</organism>
<proteinExistence type="predicted"/>
<feature type="compositionally biased region" description="Polar residues" evidence="1">
    <location>
        <begin position="395"/>
        <end position="411"/>
    </location>
</feature>
<sequence>MATSATFWNSRDSARPGGTRSSSVPPIEPTANLEAASDMKNLADLTRTNPAAAAAVRALIKADHTIGAALAMMQTAMATAAPPKAQDRPSTPKRDHARRPGCSNSAPLSPSPLPNRKRVAPHENDAPRKKPTKGARATTPIIVGSEEEDDGLDIDYGARNHNSFEEHWPSNKICRLVKSLDFVDMWFFTPAGCRAAAKDRRDGTEQAMLLQADGTLKPAGPPQSLVKDWDLDAHDFRSAADKWLKVAMKMGVSTRMQNSIALLNNEICGHESWSTEPTPLIRWHHHQRETWARDRFTPGCYALHALDPATYANIRLRGAVAASDAANTRSAIAEAAVATMRQQQQGSTSSRQANHQPQGDNFPALPACVAGQAAPTTFRAATAPPARTDRPFGWITTSTKEASNSSPRGNQHASSSTLGAASTGRGTAGGSTAAHGARAGTTATSSVDRPLTAARGALGPTQLRASGWSAALHKAGLAQRYPTIVAGIQQGFHVGLPCITSTFVPPNHKSATKDPATVRAKIDKELAAGRYIGPLSRPACEAAVGGPFQCSPISLAPKPPDGWRFIQDASFPRSDPSHQSINSQIRSDDWPCTYAGIATVIWQILHLPPSAQAAARDVRSAYRAIVLHPSQWPAAVVHWEGEFFIDTCLAFGMASSAGAWGIVGDALADVLRHAGIGPILKWVDDYLFFRVPRRELHSINTERVLLAARVQREHRGGVILWRDGDRELTEDFSTALLALSPEPDEWAYDFSSVDTVCAPLGVPWSAEKEQAFGPRITYYGVEFDIPGRIVSLPERKRAGLLLLLREWLTRATFRRDETESILGKLQFATHVVPNGRQYLTGLVTFLGLY</sequence>
<protein>
    <recommendedName>
        <fullName evidence="4">Reverse transcriptase domain-containing protein</fullName>
    </recommendedName>
</protein>
<feature type="region of interest" description="Disordered" evidence="1">
    <location>
        <begin position="1"/>
        <end position="29"/>
    </location>
</feature>
<evidence type="ECO:0000313" key="2">
    <source>
        <dbReference type="EMBL" id="KAE8245577.1"/>
    </source>
</evidence>